<accession>A0AA35S1C7</accession>
<evidence type="ECO:0000256" key="2">
    <source>
        <dbReference type="SAM" id="SignalP"/>
    </source>
</evidence>
<proteinExistence type="predicted"/>
<dbReference type="AlphaFoldDB" id="A0AA35S1C7"/>
<feature type="region of interest" description="Disordered" evidence="1">
    <location>
        <begin position="488"/>
        <end position="535"/>
    </location>
</feature>
<comment type="caution">
    <text evidence="3">The sequence shown here is derived from an EMBL/GenBank/DDBJ whole genome shotgun (WGS) entry which is preliminary data.</text>
</comment>
<sequence length="713" mass="76967">MRRVISFWSLILTVLIFAGVASAVKTSLWEQQHRADFDSGKPKDLSLTSTGDVTLSRKIDAFTKMKETQVWALVEDSAGNLYAGTGNEGKIYKISADGDTAELYYNSPEVTIYSLAIGPDDALYAGTGPDGLIYKITDATTPPTTLLNEGDKYVWALQFDDVGNLYAATGTDGKIYKITPEGESSVLFDAEEKNIMTLLQHENGFYAGSGDNGVIYHIMDDGTAKVVYQAKEKEVRALEMDSKGNLYAAAVTSEPAEPSRGRRGANGPPTPSGPPPPGGGPPQENKSNIYKIRPDGTTVSIWNSPAPLILAIVLESDSQILVGTGNKGKIYRVNLMSGDYVEVGKCSADQVVAIHQKVVDGSTKTFLATGNPGKLFTLTTDHVEEGTLESDVHDAKSLSRWGKLSWEGEMAEGTAIAFSTRTGNTKKPDDTWNDWSEDLTTAEGTQVPNGDAQYIQWRAKFTTDDTAKTPVLKKVTLASVQTNVEPRFTGITIDDGSGSGNQEPRRRPSGGNLPPPGARGGSGGGSGGGDDAPSKKWKISWKVEDANTDTLQYTLYYKAVTEENWRLLKKELTKAEFEWDITTVADGRYKVKVVATDKLSNPVGWAKSADKMSMPFDVDNTQPSVGEIKVTPNGNGTYKIACEVTDMATPIQKAVYKIDSDENWKAIFPDDGIFDSKNEQLLLETGELPAGGHAITIQVTDKAQNTAVGRAGF</sequence>
<dbReference type="Proteomes" id="UP001174909">
    <property type="component" value="Unassembled WGS sequence"/>
</dbReference>
<dbReference type="PANTHER" id="PTHR40274:SF3">
    <property type="entry name" value="VIRGINIAMYCIN B LYASE"/>
    <property type="match status" value="1"/>
</dbReference>
<feature type="chain" id="PRO_5041214993" evidence="2">
    <location>
        <begin position="24"/>
        <end position="713"/>
    </location>
</feature>
<protein>
    <submittedName>
        <fullName evidence="3">Uncharacterized protein</fullName>
    </submittedName>
</protein>
<dbReference type="SUPFAM" id="SSF101898">
    <property type="entry name" value="NHL repeat"/>
    <property type="match status" value="1"/>
</dbReference>
<feature type="compositionally biased region" description="Gly residues" evidence="1">
    <location>
        <begin position="518"/>
        <end position="530"/>
    </location>
</feature>
<organism evidence="3 4">
    <name type="scientific">Geodia barretti</name>
    <name type="common">Barrett's horny sponge</name>
    <dbReference type="NCBI Taxonomy" id="519541"/>
    <lineage>
        <taxon>Eukaryota</taxon>
        <taxon>Metazoa</taxon>
        <taxon>Porifera</taxon>
        <taxon>Demospongiae</taxon>
        <taxon>Heteroscleromorpha</taxon>
        <taxon>Tetractinellida</taxon>
        <taxon>Astrophorina</taxon>
        <taxon>Geodiidae</taxon>
        <taxon>Geodia</taxon>
    </lineage>
</organism>
<evidence type="ECO:0000313" key="4">
    <source>
        <dbReference type="Proteomes" id="UP001174909"/>
    </source>
</evidence>
<keyword evidence="4" id="KW-1185">Reference proteome</keyword>
<reference evidence="3" key="1">
    <citation type="submission" date="2023-03" db="EMBL/GenBank/DDBJ databases">
        <authorList>
            <person name="Steffen K."/>
            <person name="Cardenas P."/>
        </authorList>
    </citation>
    <scope>NUCLEOTIDE SEQUENCE</scope>
</reference>
<evidence type="ECO:0000256" key="1">
    <source>
        <dbReference type="SAM" id="MobiDB-lite"/>
    </source>
</evidence>
<gene>
    <name evidence="3" type="ORF">GBAR_LOCUS12117</name>
</gene>
<dbReference type="EMBL" id="CASHTH010001812">
    <property type="protein sequence ID" value="CAI8020252.1"/>
    <property type="molecule type" value="Genomic_DNA"/>
</dbReference>
<evidence type="ECO:0000313" key="3">
    <source>
        <dbReference type="EMBL" id="CAI8020252.1"/>
    </source>
</evidence>
<keyword evidence="2" id="KW-0732">Signal</keyword>
<dbReference type="Gene3D" id="2.120.10.30">
    <property type="entry name" value="TolB, C-terminal domain"/>
    <property type="match status" value="1"/>
</dbReference>
<feature type="signal peptide" evidence="2">
    <location>
        <begin position="1"/>
        <end position="23"/>
    </location>
</feature>
<feature type="region of interest" description="Disordered" evidence="1">
    <location>
        <begin position="251"/>
        <end position="290"/>
    </location>
</feature>
<name>A0AA35S1C7_GEOBA</name>
<dbReference type="InterPro" id="IPR051344">
    <property type="entry name" value="Vgb"/>
</dbReference>
<dbReference type="PANTHER" id="PTHR40274">
    <property type="entry name" value="VIRGINIAMYCIN B LYASE"/>
    <property type="match status" value="1"/>
</dbReference>
<feature type="compositionally biased region" description="Pro residues" evidence="1">
    <location>
        <begin position="268"/>
        <end position="280"/>
    </location>
</feature>
<dbReference type="InterPro" id="IPR011042">
    <property type="entry name" value="6-blade_b-propeller_TolB-like"/>
</dbReference>